<organism evidence="1 2">
    <name type="scientific">Cryptococcus depauperatus CBS 7841</name>
    <dbReference type="NCBI Taxonomy" id="1295531"/>
    <lineage>
        <taxon>Eukaryota</taxon>
        <taxon>Fungi</taxon>
        <taxon>Dikarya</taxon>
        <taxon>Basidiomycota</taxon>
        <taxon>Agaricomycotina</taxon>
        <taxon>Tremellomycetes</taxon>
        <taxon>Tremellales</taxon>
        <taxon>Cryptococcaceae</taxon>
        <taxon>Cryptococcus</taxon>
    </lineage>
</organism>
<keyword evidence="2" id="KW-1185">Reference proteome</keyword>
<dbReference type="AlphaFoldDB" id="A0AAJ8JP10"/>
<dbReference type="Gene3D" id="3.40.50.1000">
    <property type="entry name" value="HAD superfamily/HAD-like"/>
    <property type="match status" value="1"/>
</dbReference>
<dbReference type="GeneID" id="91085233"/>
<protein>
    <submittedName>
        <fullName evidence="1">Uncharacterized protein</fullName>
    </submittedName>
</protein>
<dbReference type="InterPro" id="IPR023214">
    <property type="entry name" value="HAD_sf"/>
</dbReference>
<sequence>MNPQENLYRGDKRYSWAIWSLTQRAYQVGHLPLLYALQLGTVDECSEQQKEERIKGLVFEDKRSGVLAAVAAGMNLVWVPDSELLVLNHPGETYGANKILNHWRNGILPSRGLDMFSV</sequence>
<proteinExistence type="predicted"/>
<dbReference type="Proteomes" id="UP000094043">
    <property type="component" value="Chromosome 1"/>
</dbReference>
<reference evidence="1" key="1">
    <citation type="submission" date="2016-06" db="EMBL/GenBank/DDBJ databases">
        <authorList>
            <person name="Cuomo C."/>
            <person name="Litvintseva A."/>
            <person name="Heitman J."/>
            <person name="Chen Y."/>
            <person name="Sun S."/>
            <person name="Springer D."/>
            <person name="Dromer F."/>
            <person name="Young S."/>
            <person name="Zeng Q."/>
            <person name="Chapman S."/>
            <person name="Gujja S."/>
            <person name="Saif S."/>
            <person name="Birren B."/>
        </authorList>
    </citation>
    <scope>NUCLEOTIDE SEQUENCE</scope>
    <source>
        <strain evidence="1">CBS 7841</strain>
    </source>
</reference>
<name>A0AAJ8JP10_9TREE</name>
<gene>
    <name evidence="1" type="ORF">L203_101019</name>
</gene>
<dbReference type="EMBL" id="CP143784">
    <property type="protein sequence ID" value="WVN85867.1"/>
    <property type="molecule type" value="Genomic_DNA"/>
</dbReference>
<evidence type="ECO:0000313" key="1">
    <source>
        <dbReference type="EMBL" id="WVN85867.1"/>
    </source>
</evidence>
<evidence type="ECO:0000313" key="2">
    <source>
        <dbReference type="Proteomes" id="UP000094043"/>
    </source>
</evidence>
<reference evidence="1" key="3">
    <citation type="submission" date="2024-01" db="EMBL/GenBank/DDBJ databases">
        <authorList>
            <person name="Coelho M.A."/>
            <person name="David-Palma M."/>
            <person name="Shea T."/>
            <person name="Sun S."/>
            <person name="Cuomo C.A."/>
            <person name="Heitman J."/>
        </authorList>
    </citation>
    <scope>NUCLEOTIDE SEQUENCE</scope>
    <source>
        <strain evidence="1">CBS 7841</strain>
    </source>
</reference>
<reference evidence="1" key="2">
    <citation type="journal article" date="2022" name="Elife">
        <title>Obligate sexual reproduction of a homothallic fungus closely related to the Cryptococcus pathogenic species complex.</title>
        <authorList>
            <person name="Passer A.R."/>
            <person name="Clancey S.A."/>
            <person name="Shea T."/>
            <person name="David-Palma M."/>
            <person name="Averette A.F."/>
            <person name="Boekhout T."/>
            <person name="Porcel B.M."/>
            <person name="Nowrousian M."/>
            <person name="Cuomo C.A."/>
            <person name="Sun S."/>
            <person name="Heitman J."/>
            <person name="Coelho M.A."/>
        </authorList>
    </citation>
    <scope>NUCLEOTIDE SEQUENCE</scope>
    <source>
        <strain evidence="1">CBS 7841</strain>
    </source>
</reference>
<dbReference type="KEGG" id="cdep:91085233"/>
<accession>A0AAJ8JP10</accession>
<dbReference type="RefSeq" id="XP_066066567.1">
    <property type="nucleotide sequence ID" value="XM_066210470.1"/>
</dbReference>